<protein>
    <submittedName>
        <fullName evidence="8">Cation:H+ antiporter</fullName>
    </submittedName>
</protein>
<feature type="domain" description="Sodium/calcium exchanger membrane region" evidence="7">
    <location>
        <begin position="29"/>
        <end position="168"/>
    </location>
</feature>
<feature type="transmembrane region" description="Helical" evidence="6">
    <location>
        <begin position="193"/>
        <end position="212"/>
    </location>
</feature>
<evidence type="ECO:0000313" key="9">
    <source>
        <dbReference type="Proteomes" id="UP000198426"/>
    </source>
</evidence>
<dbReference type="GO" id="GO:0005886">
    <property type="term" value="C:plasma membrane"/>
    <property type="evidence" value="ECO:0007669"/>
    <property type="project" value="TreeGrafter"/>
</dbReference>
<evidence type="ECO:0000259" key="7">
    <source>
        <dbReference type="Pfam" id="PF01699"/>
    </source>
</evidence>
<reference evidence="8 9" key="1">
    <citation type="submission" date="2017-06" db="EMBL/GenBank/DDBJ databases">
        <authorList>
            <person name="Kim H.J."/>
            <person name="Triplett B.A."/>
        </authorList>
    </citation>
    <scope>NUCLEOTIDE SEQUENCE [LARGE SCALE GENOMIC DNA]</scope>
    <source>
        <strain evidence="8 9">DSM 29339</strain>
    </source>
</reference>
<evidence type="ECO:0000256" key="6">
    <source>
        <dbReference type="SAM" id="Phobius"/>
    </source>
</evidence>
<proteinExistence type="predicted"/>
<keyword evidence="3 6" id="KW-1133">Transmembrane helix</keyword>
<feature type="transmembrane region" description="Helical" evidence="6">
    <location>
        <begin position="154"/>
        <end position="172"/>
    </location>
</feature>
<keyword evidence="2 6" id="KW-0812">Transmembrane</keyword>
<dbReference type="Pfam" id="PF01699">
    <property type="entry name" value="Na_Ca_ex"/>
    <property type="match status" value="2"/>
</dbReference>
<evidence type="ECO:0000313" key="8">
    <source>
        <dbReference type="EMBL" id="SNS21212.1"/>
    </source>
</evidence>
<feature type="transmembrane region" description="Helical" evidence="6">
    <location>
        <begin position="29"/>
        <end position="55"/>
    </location>
</feature>
<keyword evidence="4 6" id="KW-0472">Membrane</keyword>
<dbReference type="GO" id="GO:0006874">
    <property type="term" value="P:intracellular calcium ion homeostasis"/>
    <property type="evidence" value="ECO:0007669"/>
    <property type="project" value="TreeGrafter"/>
</dbReference>
<dbReference type="PANTHER" id="PTHR10846:SF8">
    <property type="entry name" value="INNER MEMBRANE PROTEIN YRBG"/>
    <property type="match status" value="1"/>
</dbReference>
<feature type="transmembrane region" description="Helical" evidence="6">
    <location>
        <begin position="218"/>
        <end position="237"/>
    </location>
</feature>
<evidence type="ECO:0000256" key="2">
    <source>
        <dbReference type="ARBA" id="ARBA00022692"/>
    </source>
</evidence>
<dbReference type="NCBIfam" id="TIGR00367">
    <property type="entry name" value="calcium/sodium antiporter"/>
    <property type="match status" value="1"/>
</dbReference>
<dbReference type="AlphaFoldDB" id="A0A239CMW9"/>
<dbReference type="EMBL" id="FZOY01000001">
    <property type="protein sequence ID" value="SNS21212.1"/>
    <property type="molecule type" value="Genomic_DNA"/>
</dbReference>
<feature type="region of interest" description="Disordered" evidence="5">
    <location>
        <begin position="1"/>
        <end position="22"/>
    </location>
</feature>
<feature type="transmembrane region" description="Helical" evidence="6">
    <location>
        <begin position="317"/>
        <end position="335"/>
    </location>
</feature>
<gene>
    <name evidence="8" type="ORF">SAMN05421757_101367</name>
</gene>
<evidence type="ECO:0000256" key="3">
    <source>
        <dbReference type="ARBA" id="ARBA00022989"/>
    </source>
</evidence>
<feature type="transmembrane region" description="Helical" evidence="6">
    <location>
        <begin position="62"/>
        <end position="82"/>
    </location>
</feature>
<keyword evidence="9" id="KW-1185">Reference proteome</keyword>
<dbReference type="InterPro" id="IPR004837">
    <property type="entry name" value="NaCa_Exmemb"/>
</dbReference>
<feature type="compositionally biased region" description="Basic and acidic residues" evidence="5">
    <location>
        <begin position="1"/>
        <end position="17"/>
    </location>
</feature>
<evidence type="ECO:0000256" key="1">
    <source>
        <dbReference type="ARBA" id="ARBA00004141"/>
    </source>
</evidence>
<accession>A0A239CMW9</accession>
<feature type="transmembrane region" description="Helical" evidence="6">
    <location>
        <begin position="258"/>
        <end position="280"/>
    </location>
</feature>
<dbReference type="PANTHER" id="PTHR10846">
    <property type="entry name" value="SODIUM/POTASSIUM/CALCIUM EXCHANGER"/>
    <property type="match status" value="1"/>
</dbReference>
<dbReference type="GO" id="GO:0008273">
    <property type="term" value="F:calcium, potassium:sodium antiporter activity"/>
    <property type="evidence" value="ECO:0007669"/>
    <property type="project" value="TreeGrafter"/>
</dbReference>
<feature type="domain" description="Sodium/calcium exchanger membrane region" evidence="7">
    <location>
        <begin position="197"/>
        <end position="333"/>
    </location>
</feature>
<dbReference type="InterPro" id="IPR004481">
    <property type="entry name" value="K/Na/Ca-exchanger"/>
</dbReference>
<evidence type="ECO:0000256" key="5">
    <source>
        <dbReference type="SAM" id="MobiDB-lite"/>
    </source>
</evidence>
<dbReference type="Gene3D" id="1.20.1420.30">
    <property type="entry name" value="NCX, central ion-binding region"/>
    <property type="match status" value="1"/>
</dbReference>
<feature type="transmembrane region" description="Helical" evidence="6">
    <location>
        <begin position="102"/>
        <end position="122"/>
    </location>
</feature>
<dbReference type="InterPro" id="IPR044880">
    <property type="entry name" value="NCX_ion-bd_dom_sf"/>
</dbReference>
<dbReference type="GO" id="GO:0005262">
    <property type="term" value="F:calcium channel activity"/>
    <property type="evidence" value="ECO:0007669"/>
    <property type="project" value="TreeGrafter"/>
</dbReference>
<sequence>MARPSERCRTRGPDGRHAATGPSDRQMDLLLVAAGLAALFFGGDRLVAGAVALAGRAGLPPLVIGLTIVGFGTSMPELVTSVQAALQDSPGIAVGNVVGSNIANILLILGAAALVAPIAVAPDALRRDGTALAVVTLLAAALLLPGSLGRAGGALLLAGLGAYLLLALRGARAEPEPAYPVEMEIAPQTMSRAALEFGFGLLLTLAGAHLLVRGAVSLAAGLGVPDAVIGLSIVAIGTSLPELVTSVTAARRGHADVALGNVIGSNIFNLLGILGTTALVRPIGGLRPESTIDLGVMIGATALLLLVAFTGRKVTRTEGAVLCGLYAAYLGWLAMQTH</sequence>
<organism evidence="8 9">
    <name type="scientific">Tropicimonas sediminicola</name>
    <dbReference type="NCBI Taxonomy" id="1031541"/>
    <lineage>
        <taxon>Bacteria</taxon>
        <taxon>Pseudomonadati</taxon>
        <taxon>Pseudomonadota</taxon>
        <taxon>Alphaproteobacteria</taxon>
        <taxon>Rhodobacterales</taxon>
        <taxon>Roseobacteraceae</taxon>
        <taxon>Tropicimonas</taxon>
    </lineage>
</organism>
<dbReference type="Proteomes" id="UP000198426">
    <property type="component" value="Unassembled WGS sequence"/>
</dbReference>
<evidence type="ECO:0000256" key="4">
    <source>
        <dbReference type="ARBA" id="ARBA00023136"/>
    </source>
</evidence>
<name>A0A239CMW9_9RHOB</name>
<feature type="transmembrane region" description="Helical" evidence="6">
    <location>
        <begin position="292"/>
        <end position="310"/>
    </location>
</feature>
<comment type="subcellular location">
    <subcellularLocation>
        <location evidence="1">Membrane</location>
        <topology evidence="1">Multi-pass membrane protein</topology>
    </subcellularLocation>
</comment>